<dbReference type="Pfam" id="PF00593">
    <property type="entry name" value="TonB_dep_Rec_b-barrel"/>
    <property type="match status" value="1"/>
</dbReference>
<keyword evidence="17" id="KW-0675">Receptor</keyword>
<dbReference type="InterPro" id="IPR012910">
    <property type="entry name" value="Plug_dom"/>
</dbReference>
<dbReference type="SUPFAM" id="SSF56935">
    <property type="entry name" value="Porins"/>
    <property type="match status" value="1"/>
</dbReference>
<name>A0AAP9ERU9_GLUTH</name>
<dbReference type="EMBL" id="CP043043">
    <property type="protein sequence ID" value="QEH96029.1"/>
    <property type="molecule type" value="Genomic_DNA"/>
</dbReference>
<feature type="compositionally biased region" description="Basic and acidic residues" evidence="14">
    <location>
        <begin position="53"/>
        <end position="65"/>
    </location>
</feature>
<feature type="region of interest" description="Disordered" evidence="14">
    <location>
        <begin position="28"/>
        <end position="92"/>
    </location>
</feature>
<keyword evidence="7" id="KW-0408">Iron</keyword>
<dbReference type="GO" id="GO:0009279">
    <property type="term" value="C:cell outer membrane"/>
    <property type="evidence" value="ECO:0007669"/>
    <property type="project" value="UniProtKB-SubCell"/>
</dbReference>
<feature type="domain" description="TonB-dependent receptor plug" evidence="16">
    <location>
        <begin position="88"/>
        <end position="186"/>
    </location>
</feature>
<dbReference type="PANTHER" id="PTHR32552:SF89">
    <property type="entry name" value="CATECHOLATE SIDEROPHORE RECEPTOR FIU"/>
    <property type="match status" value="1"/>
</dbReference>
<comment type="similarity">
    <text evidence="12 13">Belongs to the TonB-dependent receptor family.</text>
</comment>
<keyword evidence="11 12" id="KW-0998">Cell outer membrane</keyword>
<dbReference type="InterPro" id="IPR039426">
    <property type="entry name" value="TonB-dep_rcpt-like"/>
</dbReference>
<keyword evidence="5 12" id="KW-0812">Transmembrane</keyword>
<accession>A0AAP9ERU9</accession>
<evidence type="ECO:0000256" key="7">
    <source>
        <dbReference type="ARBA" id="ARBA00023004"/>
    </source>
</evidence>
<keyword evidence="3 12" id="KW-1134">Transmembrane beta strand</keyword>
<feature type="compositionally biased region" description="Gly residues" evidence="14">
    <location>
        <begin position="72"/>
        <end position="85"/>
    </location>
</feature>
<dbReference type="InterPro" id="IPR037066">
    <property type="entry name" value="Plug_dom_sf"/>
</dbReference>
<evidence type="ECO:0000256" key="5">
    <source>
        <dbReference type="ARBA" id="ARBA00022692"/>
    </source>
</evidence>
<sequence>MIKNRFRIALLCSTVSVYGLGDHAEARKSSPAASHTAPASSPGNGHKSPVHQRQRDLEAHSDESVRVTASNFGGGVSNTTPGGGLMPVQTAPRSQSGITRDFIAKMSPTSNVQALISNLPGVVTASQDPIGVTGDQLTIRGMNQMQIGYVFEGVPIADPIRYAPYTSTVVDTENLGSVTVSQGSPDITAPLYNAVGGQITMSEVNPSHKMGGYLSLTGGTHSTNKEFLRFETGDIGNTGIRGFLSYSHSSWNNWRGMGGGVRHHTDEKFIKEWGEGNSVSALFSYNWMESNSYRRPSLAAWSQYGRSYNYPGTYTVGTAGYYDLNKERNNAMTIAAPAHFTLRHDLHLNVTPYYMHMFGPAVWGQNVSSANSYFGTGPAGNLNLSNLTASGDATTQAVDPWNQKTSGINAALEWTKGSNTLTFGYWYSYTQHEELATFSPVDTSGNPVAAYGHDPIRVADGSILTPYDLNFKQQSNTLYLVDTLKLLHDRLSLTAGFKTTMLSRQGTNLVPGADPYKNAKNYFAPMPQFYASYKLSDHDQVYINGTTAFRAPGSVQVYSQIFDPSSPVAVQQPGNLKPEYSIGEEIGYRHHGFYNFAVSAFNYNLTNHQVTSYGYVAGTNNLIAQPMNVGGQTIRGVQAELGLGNWHHFSPYFSGQYLHATTDNNFNAGSDYLPTKGKKAVQTPKFSGSIGLRYDDGHIFGNFSMVYVDSQYTTFMNDEAMHSYITSNMTLGYRMEKIGALKHPTLQLNLINLADNNYLSSPSSATGNAKATKGIYGNTVAGSSPIYIVGGGFAAMVSVSTGF</sequence>
<protein>
    <submittedName>
        <fullName evidence="17">TonB-dependent receptor</fullName>
    </submittedName>
</protein>
<evidence type="ECO:0000256" key="6">
    <source>
        <dbReference type="ARBA" id="ARBA00022729"/>
    </source>
</evidence>
<dbReference type="Pfam" id="PF07715">
    <property type="entry name" value="Plug"/>
    <property type="match status" value="1"/>
</dbReference>
<evidence type="ECO:0000256" key="4">
    <source>
        <dbReference type="ARBA" id="ARBA00022496"/>
    </source>
</evidence>
<organism evidence="17 18">
    <name type="scientific">Gluconobacter thailandicus</name>
    <dbReference type="NCBI Taxonomy" id="257438"/>
    <lineage>
        <taxon>Bacteria</taxon>
        <taxon>Pseudomonadati</taxon>
        <taxon>Pseudomonadota</taxon>
        <taxon>Alphaproteobacteria</taxon>
        <taxon>Acetobacterales</taxon>
        <taxon>Acetobacteraceae</taxon>
        <taxon>Gluconobacter</taxon>
    </lineage>
</organism>
<keyword evidence="8" id="KW-0406">Ion transport</keyword>
<feature type="domain" description="TonB-dependent receptor-like beta-barrel" evidence="15">
    <location>
        <begin position="291"/>
        <end position="753"/>
    </location>
</feature>
<keyword evidence="6" id="KW-0732">Signal</keyword>
<dbReference type="PANTHER" id="PTHR32552">
    <property type="entry name" value="FERRICHROME IRON RECEPTOR-RELATED"/>
    <property type="match status" value="1"/>
</dbReference>
<evidence type="ECO:0000256" key="3">
    <source>
        <dbReference type="ARBA" id="ARBA00022452"/>
    </source>
</evidence>
<comment type="subcellular location">
    <subcellularLocation>
        <location evidence="1 12">Cell outer membrane</location>
        <topology evidence="1 12">Multi-pass membrane protein</topology>
    </subcellularLocation>
</comment>
<reference evidence="17 18" key="1">
    <citation type="submission" date="2019-08" db="EMBL/GenBank/DDBJ databases">
        <title>Gluconobacter frateurii HD924 genome.</title>
        <authorList>
            <person name="Liu Y."/>
            <person name="Zhang P."/>
        </authorList>
    </citation>
    <scope>NUCLEOTIDE SEQUENCE [LARGE SCALE GENOMIC DNA]</scope>
    <source>
        <strain evidence="17 18">HD924</strain>
    </source>
</reference>
<dbReference type="InterPro" id="IPR000531">
    <property type="entry name" value="Beta-barrel_TonB"/>
</dbReference>
<evidence type="ECO:0000313" key="18">
    <source>
        <dbReference type="Proteomes" id="UP000323560"/>
    </source>
</evidence>
<gene>
    <name evidence="17" type="ORF">FXF46_06850</name>
</gene>
<dbReference type="GO" id="GO:0015344">
    <property type="term" value="F:siderophore uptake transmembrane transporter activity"/>
    <property type="evidence" value="ECO:0007669"/>
    <property type="project" value="TreeGrafter"/>
</dbReference>
<dbReference type="Proteomes" id="UP000323560">
    <property type="component" value="Chromosome"/>
</dbReference>
<evidence type="ECO:0000256" key="9">
    <source>
        <dbReference type="ARBA" id="ARBA00023077"/>
    </source>
</evidence>
<proteinExistence type="inferred from homology"/>
<evidence type="ECO:0000259" key="15">
    <source>
        <dbReference type="Pfam" id="PF00593"/>
    </source>
</evidence>
<dbReference type="InterPro" id="IPR036942">
    <property type="entry name" value="Beta-barrel_TonB_sf"/>
</dbReference>
<keyword evidence="10 12" id="KW-0472">Membrane</keyword>
<feature type="compositionally biased region" description="Low complexity" evidence="14">
    <location>
        <begin position="29"/>
        <end position="42"/>
    </location>
</feature>
<dbReference type="RefSeq" id="WP_148620179.1">
    <property type="nucleotide sequence ID" value="NZ_CP043043.1"/>
</dbReference>
<evidence type="ECO:0000256" key="12">
    <source>
        <dbReference type="PROSITE-ProRule" id="PRU01360"/>
    </source>
</evidence>
<evidence type="ECO:0000256" key="10">
    <source>
        <dbReference type="ARBA" id="ARBA00023136"/>
    </source>
</evidence>
<evidence type="ECO:0000256" key="11">
    <source>
        <dbReference type="ARBA" id="ARBA00023237"/>
    </source>
</evidence>
<evidence type="ECO:0000256" key="2">
    <source>
        <dbReference type="ARBA" id="ARBA00022448"/>
    </source>
</evidence>
<dbReference type="AlphaFoldDB" id="A0AAP9ERU9"/>
<keyword evidence="2 12" id="KW-0813">Transport</keyword>
<dbReference type="Gene3D" id="2.40.170.20">
    <property type="entry name" value="TonB-dependent receptor, beta-barrel domain"/>
    <property type="match status" value="1"/>
</dbReference>
<evidence type="ECO:0000256" key="1">
    <source>
        <dbReference type="ARBA" id="ARBA00004571"/>
    </source>
</evidence>
<evidence type="ECO:0000256" key="14">
    <source>
        <dbReference type="SAM" id="MobiDB-lite"/>
    </source>
</evidence>
<dbReference type="KEGG" id="gti:FXF46_06850"/>
<evidence type="ECO:0000259" key="16">
    <source>
        <dbReference type="Pfam" id="PF07715"/>
    </source>
</evidence>
<evidence type="ECO:0000313" key="17">
    <source>
        <dbReference type="EMBL" id="QEH96029.1"/>
    </source>
</evidence>
<evidence type="ECO:0000256" key="8">
    <source>
        <dbReference type="ARBA" id="ARBA00023065"/>
    </source>
</evidence>
<dbReference type="PROSITE" id="PS52016">
    <property type="entry name" value="TONB_DEPENDENT_REC_3"/>
    <property type="match status" value="1"/>
</dbReference>
<evidence type="ECO:0000256" key="13">
    <source>
        <dbReference type="RuleBase" id="RU003357"/>
    </source>
</evidence>
<keyword evidence="4" id="KW-0410">Iron transport</keyword>
<keyword evidence="9 13" id="KW-0798">TonB box</keyword>
<dbReference type="Gene3D" id="2.170.130.10">
    <property type="entry name" value="TonB-dependent receptor, plug domain"/>
    <property type="match status" value="1"/>
</dbReference>